<dbReference type="EMBL" id="VIGI01000012">
    <property type="protein sequence ID" value="KAB8293459.1"/>
    <property type="molecule type" value="Genomic_DNA"/>
</dbReference>
<gene>
    <name evidence="1" type="ORF">EYC80_007769</name>
</gene>
<keyword evidence="2" id="KW-1185">Reference proteome</keyword>
<accession>A0A5N6JWY4</accession>
<sequence>MIIGVPFRQVYTDVLSSDLSPDIKLGSETDPSCHLALIPSEEQKRLHISIQSFAFSALDWFCVRTFVVSSHLTFDVEVTFKLFPNQRCIEPRRVCMSSAHLISTTPKILLDSNREKENVSVSNIPHHNEQEFSLFEESEIKVPIRNVNSAIWNDIFFGGMKYLPYAGSHQYSMVCDLFKCKKIDSRPITHRGFLSRHHHVGGGSDGPYIYGLHFLQK</sequence>
<evidence type="ECO:0000313" key="2">
    <source>
        <dbReference type="Proteomes" id="UP000326757"/>
    </source>
</evidence>
<reference evidence="1 2" key="1">
    <citation type="submission" date="2019-06" db="EMBL/GenBank/DDBJ databases">
        <title>Genome Sequence of the Brown Rot Fungal Pathogen Monilinia laxa.</title>
        <authorList>
            <person name="De Miccolis Angelini R.M."/>
            <person name="Landi L."/>
            <person name="Abate D."/>
            <person name="Pollastro S."/>
            <person name="Romanazzi G."/>
            <person name="Faretra F."/>
        </authorList>
    </citation>
    <scope>NUCLEOTIDE SEQUENCE [LARGE SCALE GENOMIC DNA]</scope>
    <source>
        <strain evidence="1 2">Mlax316</strain>
    </source>
</reference>
<organism evidence="1 2">
    <name type="scientific">Monilinia laxa</name>
    <name type="common">Brown rot fungus</name>
    <name type="synonym">Sclerotinia laxa</name>
    <dbReference type="NCBI Taxonomy" id="61186"/>
    <lineage>
        <taxon>Eukaryota</taxon>
        <taxon>Fungi</taxon>
        <taxon>Dikarya</taxon>
        <taxon>Ascomycota</taxon>
        <taxon>Pezizomycotina</taxon>
        <taxon>Leotiomycetes</taxon>
        <taxon>Helotiales</taxon>
        <taxon>Sclerotiniaceae</taxon>
        <taxon>Monilinia</taxon>
    </lineage>
</organism>
<dbReference type="Proteomes" id="UP000326757">
    <property type="component" value="Unassembled WGS sequence"/>
</dbReference>
<dbReference type="AlphaFoldDB" id="A0A5N6JWY4"/>
<comment type="caution">
    <text evidence="1">The sequence shown here is derived from an EMBL/GenBank/DDBJ whole genome shotgun (WGS) entry which is preliminary data.</text>
</comment>
<protein>
    <submittedName>
        <fullName evidence="1">Uncharacterized protein</fullName>
    </submittedName>
</protein>
<name>A0A5N6JWY4_MONLA</name>
<proteinExistence type="predicted"/>
<evidence type="ECO:0000313" key="1">
    <source>
        <dbReference type="EMBL" id="KAB8293459.1"/>
    </source>
</evidence>